<dbReference type="Gene3D" id="1.10.10.2520">
    <property type="entry name" value="Cell wall hydrolase SleB, domain 1"/>
    <property type="match status" value="1"/>
</dbReference>
<evidence type="ECO:0000313" key="3">
    <source>
        <dbReference type="EMBL" id="GLQ09243.1"/>
    </source>
</evidence>
<proteinExistence type="predicted"/>
<feature type="region of interest" description="Disordered" evidence="1">
    <location>
        <begin position="216"/>
        <end position="378"/>
    </location>
</feature>
<dbReference type="Proteomes" id="UP001161406">
    <property type="component" value="Unassembled WGS sequence"/>
</dbReference>
<accession>A0ABQ5UDE7</accession>
<dbReference type="Pfam" id="PF07486">
    <property type="entry name" value="Hydrolase_2"/>
    <property type="match status" value="1"/>
</dbReference>
<dbReference type="EMBL" id="BSNG01000001">
    <property type="protein sequence ID" value="GLQ09243.1"/>
    <property type="molecule type" value="Genomic_DNA"/>
</dbReference>
<reference evidence="3" key="1">
    <citation type="journal article" date="2014" name="Int. J. Syst. Evol. Microbiol.">
        <title>Complete genome of a new Firmicutes species belonging to the dominant human colonic microbiota ('Ruminococcus bicirculans') reveals two chromosomes and a selective capacity to utilize plant glucans.</title>
        <authorList>
            <consortium name="NISC Comparative Sequencing Program"/>
            <person name="Wegmann U."/>
            <person name="Louis P."/>
            <person name="Goesmann A."/>
            <person name="Henrissat B."/>
            <person name="Duncan S.H."/>
            <person name="Flint H.J."/>
        </authorList>
    </citation>
    <scope>NUCLEOTIDE SEQUENCE</scope>
    <source>
        <strain evidence="3">NBRC 103855</strain>
    </source>
</reference>
<feature type="compositionally biased region" description="Low complexity" evidence="1">
    <location>
        <begin position="342"/>
        <end position="369"/>
    </location>
</feature>
<evidence type="ECO:0000313" key="4">
    <source>
        <dbReference type="Proteomes" id="UP001161406"/>
    </source>
</evidence>
<protein>
    <recommendedName>
        <fullName evidence="2">Cell wall hydrolase SleB domain-containing protein</fullName>
    </recommendedName>
</protein>
<feature type="compositionally biased region" description="Acidic residues" evidence="1">
    <location>
        <begin position="625"/>
        <end position="634"/>
    </location>
</feature>
<feature type="compositionally biased region" description="Basic and acidic residues" evidence="1">
    <location>
        <begin position="608"/>
        <end position="624"/>
    </location>
</feature>
<organism evidence="3 4">
    <name type="scientific">Devosia yakushimensis</name>
    <dbReference type="NCBI Taxonomy" id="470028"/>
    <lineage>
        <taxon>Bacteria</taxon>
        <taxon>Pseudomonadati</taxon>
        <taxon>Pseudomonadota</taxon>
        <taxon>Alphaproteobacteria</taxon>
        <taxon>Hyphomicrobiales</taxon>
        <taxon>Devosiaceae</taxon>
        <taxon>Devosia</taxon>
    </lineage>
</organism>
<gene>
    <name evidence="3" type="ORF">GCM10007913_11750</name>
</gene>
<dbReference type="RefSeq" id="WP_284388836.1">
    <property type="nucleotide sequence ID" value="NZ_BSNG01000001.1"/>
</dbReference>
<feature type="compositionally biased region" description="Low complexity" evidence="1">
    <location>
        <begin position="296"/>
        <end position="311"/>
    </location>
</feature>
<feature type="domain" description="Cell wall hydrolase SleB" evidence="2">
    <location>
        <begin position="40"/>
        <end position="136"/>
    </location>
</feature>
<reference evidence="3" key="2">
    <citation type="submission" date="2023-01" db="EMBL/GenBank/DDBJ databases">
        <title>Draft genome sequence of Devosia yakushimensis strain NBRC 103855.</title>
        <authorList>
            <person name="Sun Q."/>
            <person name="Mori K."/>
        </authorList>
    </citation>
    <scope>NUCLEOTIDE SEQUENCE</scope>
    <source>
        <strain evidence="3">NBRC 103855</strain>
    </source>
</reference>
<sequence>MAFTITPQDRDYLTRIVATEADHRLAKTDPDAYQQQVAGIVDTVLNRVVSPSYPDTIAGVANQYGQFSAINGPTGRDYTVWGSVEKVPNNVVPAAAKSAVNDWVNARISGVPSSVGGHLNYANPNFSDKSNQGWIKALDGPRYGKGSSVHYHGTTKGGTPVEAVISGDFYNGDGIKLPPGEIPNTVATQLSVFPDSEPPNPSRRAAARTNAVLDSLPPIPASRVQGTAARTRAELDRPRPVTMSPEMAATRQGGAPNPTDGVSPAAPLGGISFTPAGKPIDPDTGYLMSEDDPRYPRSSQSQPATSPAASQGGRQLPVIGPTGVPARANDIGTMPSRQQVMGLTGQPTTAGPGAPASAPGLAGPPASAPVAKTDAPGAMPRWADMNTFAASPSDIPKYITVTEPIPQRGAGVSASSIAPSNGKIPLGDVAHGGSRDAVANAAAGAKAAQDLAVKGSPAEKAPNKPAPTRTIQRLNPDWVAAQTKVQPAAAPAQQQPNLVQQGFDRLGDRFEQFGQRVTGLGDRAREFFGNVPGIGKSNIGQAPSIIEGRVREGSPAVAITNGQPRTVSLVRTEGSPSRSFDATYHEGQNMDVYRANREATGEPITRQSLDKAASEGKTLVKEADPVDEDEEDDKDSGKNSR</sequence>
<name>A0ABQ5UDE7_9HYPH</name>
<comment type="caution">
    <text evidence="3">The sequence shown here is derived from an EMBL/GenBank/DDBJ whole genome shotgun (WGS) entry which is preliminary data.</text>
</comment>
<evidence type="ECO:0000256" key="1">
    <source>
        <dbReference type="SAM" id="MobiDB-lite"/>
    </source>
</evidence>
<evidence type="ECO:0000259" key="2">
    <source>
        <dbReference type="Pfam" id="PF07486"/>
    </source>
</evidence>
<dbReference type="InterPro" id="IPR011105">
    <property type="entry name" value="Cell_wall_hydrolase_SleB"/>
</dbReference>
<dbReference type="InterPro" id="IPR042047">
    <property type="entry name" value="SleB_dom1"/>
</dbReference>
<feature type="region of interest" description="Disordered" evidence="1">
    <location>
        <begin position="571"/>
        <end position="641"/>
    </location>
</feature>
<keyword evidence="4" id="KW-1185">Reference proteome</keyword>